<dbReference type="InterPro" id="IPR038322">
    <property type="entry name" value="Pex19_C_sf"/>
</dbReference>
<dbReference type="PANTHER" id="PTHR12774">
    <property type="entry name" value="PEROXISOMAL BIOGENESIS FACTOR 19"/>
    <property type="match status" value="1"/>
</dbReference>
<evidence type="ECO:0000256" key="2">
    <source>
        <dbReference type="ARBA" id="ARBA00029688"/>
    </source>
</evidence>
<evidence type="ECO:0000256" key="3">
    <source>
        <dbReference type="SAM" id="MobiDB-lite"/>
    </source>
</evidence>
<protein>
    <recommendedName>
        <fullName evidence="2">Peroxin-19</fullName>
    </recommendedName>
</protein>
<comment type="caution">
    <text evidence="4">The sequence shown here is derived from an EMBL/GenBank/DDBJ whole genome shotgun (WGS) entry which is preliminary data.</text>
</comment>
<proteinExistence type="inferred from homology"/>
<organism evidence="4 5">
    <name type="scientific">Batillaria attramentaria</name>
    <dbReference type="NCBI Taxonomy" id="370345"/>
    <lineage>
        <taxon>Eukaryota</taxon>
        <taxon>Metazoa</taxon>
        <taxon>Spiralia</taxon>
        <taxon>Lophotrochozoa</taxon>
        <taxon>Mollusca</taxon>
        <taxon>Gastropoda</taxon>
        <taxon>Caenogastropoda</taxon>
        <taxon>Sorbeoconcha</taxon>
        <taxon>Cerithioidea</taxon>
        <taxon>Batillariidae</taxon>
        <taxon>Batillaria</taxon>
    </lineage>
</organism>
<dbReference type="Proteomes" id="UP001519460">
    <property type="component" value="Unassembled WGS sequence"/>
</dbReference>
<dbReference type="Gene3D" id="1.20.120.900">
    <property type="entry name" value="Pex19, mPTS binding domain"/>
    <property type="match status" value="1"/>
</dbReference>
<dbReference type="EMBL" id="JACVVK020000061">
    <property type="protein sequence ID" value="KAK7497144.1"/>
    <property type="molecule type" value="Genomic_DNA"/>
</dbReference>
<evidence type="ECO:0000313" key="4">
    <source>
        <dbReference type="EMBL" id="KAK7497144.1"/>
    </source>
</evidence>
<reference evidence="4 5" key="1">
    <citation type="journal article" date="2023" name="Sci. Data">
        <title>Genome assembly of the Korean intertidal mud-creeper Batillaria attramentaria.</title>
        <authorList>
            <person name="Patra A.K."/>
            <person name="Ho P.T."/>
            <person name="Jun S."/>
            <person name="Lee S.J."/>
            <person name="Kim Y."/>
            <person name="Won Y.J."/>
        </authorList>
    </citation>
    <scope>NUCLEOTIDE SEQUENCE [LARGE SCALE GENOMIC DNA]</scope>
    <source>
        <strain evidence="4">Wonlab-2016</strain>
    </source>
</reference>
<feature type="region of interest" description="Disordered" evidence="3">
    <location>
        <begin position="285"/>
        <end position="310"/>
    </location>
</feature>
<accession>A0ABD0LC87</accession>
<comment type="similarity">
    <text evidence="1">Belongs to the peroxin-19 family.</text>
</comment>
<dbReference type="PANTHER" id="PTHR12774:SF2">
    <property type="entry name" value="PEROXISOMAL BIOGENESIS FACTOR 19"/>
    <property type="match status" value="1"/>
</dbReference>
<dbReference type="AlphaFoldDB" id="A0ABD0LC87"/>
<evidence type="ECO:0000256" key="1">
    <source>
        <dbReference type="ARBA" id="ARBA00006326"/>
    </source>
</evidence>
<feature type="compositionally biased region" description="Basic and acidic residues" evidence="3">
    <location>
        <begin position="27"/>
        <end position="38"/>
    </location>
</feature>
<gene>
    <name evidence="4" type="ORF">BaRGS_00011674</name>
</gene>
<feature type="region of interest" description="Disordered" evidence="3">
    <location>
        <begin position="1"/>
        <end position="89"/>
    </location>
</feature>
<evidence type="ECO:0000313" key="5">
    <source>
        <dbReference type="Proteomes" id="UP001519460"/>
    </source>
</evidence>
<dbReference type="InterPro" id="IPR006708">
    <property type="entry name" value="Pex19"/>
</dbReference>
<sequence length="310" mass="33641">MADKDELQTTCGETSVDGAVDCAGAGDSKENEKSPQEDKELDEILNSALQDFDKNEAAAAQQKAQSDSTNKAEAGAAGGADGASSDPMSAAFAEDFSDQLAAQFEEAMKSFLSQDPRMMEQIEKLAEAAGNAANSPESQQQFASTLSQTLADLTHNAEGLEEQVGEDELSQAFSAMSGEGQGDDFMPMMQGLMQTLLSKEILYPSLKEISAKYPAYLSENESQLEAGEQERYRKQYELMTSICVVFEEEEPEDTPEVKNQRFEKLMDLMQQMQELGQPPKDIVGEMAPGLEFDQNGMPKLPGVGSQCSVM</sequence>
<dbReference type="Pfam" id="PF04614">
    <property type="entry name" value="Pex19"/>
    <property type="match status" value="1"/>
</dbReference>
<keyword evidence="5" id="KW-1185">Reference proteome</keyword>
<name>A0ABD0LC87_9CAEN</name>